<evidence type="ECO:0000313" key="1">
    <source>
        <dbReference type="EMBL" id="KAI8533146.1"/>
    </source>
</evidence>
<accession>A0ACC0LXB3</accession>
<dbReference type="Proteomes" id="UP001062846">
    <property type="component" value="Chromosome 11"/>
</dbReference>
<protein>
    <submittedName>
        <fullName evidence="1">Uncharacterized protein</fullName>
    </submittedName>
</protein>
<keyword evidence="2" id="KW-1185">Reference proteome</keyword>
<name>A0ACC0LXB3_RHOML</name>
<sequence length="62" mass="7290">MWCQARISAVQTYFGQSRFIWACRSVLVVSYLKITQIDLGSLKHVWTAEMVLRTTWQVPTRQ</sequence>
<proteinExistence type="predicted"/>
<organism evidence="1 2">
    <name type="scientific">Rhododendron molle</name>
    <name type="common">Chinese azalea</name>
    <name type="synonym">Azalea mollis</name>
    <dbReference type="NCBI Taxonomy" id="49168"/>
    <lineage>
        <taxon>Eukaryota</taxon>
        <taxon>Viridiplantae</taxon>
        <taxon>Streptophyta</taxon>
        <taxon>Embryophyta</taxon>
        <taxon>Tracheophyta</taxon>
        <taxon>Spermatophyta</taxon>
        <taxon>Magnoliopsida</taxon>
        <taxon>eudicotyledons</taxon>
        <taxon>Gunneridae</taxon>
        <taxon>Pentapetalae</taxon>
        <taxon>asterids</taxon>
        <taxon>Ericales</taxon>
        <taxon>Ericaceae</taxon>
        <taxon>Ericoideae</taxon>
        <taxon>Rhodoreae</taxon>
        <taxon>Rhododendron</taxon>
    </lineage>
</organism>
<evidence type="ECO:0000313" key="2">
    <source>
        <dbReference type="Proteomes" id="UP001062846"/>
    </source>
</evidence>
<reference evidence="1" key="1">
    <citation type="submission" date="2022-02" db="EMBL/GenBank/DDBJ databases">
        <title>Plant Genome Project.</title>
        <authorList>
            <person name="Zhang R.-G."/>
        </authorList>
    </citation>
    <scope>NUCLEOTIDE SEQUENCE</scope>
    <source>
        <strain evidence="1">AT1</strain>
    </source>
</reference>
<dbReference type="EMBL" id="CM046398">
    <property type="protein sequence ID" value="KAI8533146.1"/>
    <property type="molecule type" value="Genomic_DNA"/>
</dbReference>
<comment type="caution">
    <text evidence="1">The sequence shown here is derived from an EMBL/GenBank/DDBJ whole genome shotgun (WGS) entry which is preliminary data.</text>
</comment>
<gene>
    <name evidence="1" type="ORF">RHMOL_Rhmol11G0273500</name>
</gene>